<proteinExistence type="predicted"/>
<keyword evidence="1" id="KW-0732">Signal</keyword>
<feature type="chain" id="PRO_5046160363" description="Secreted protein" evidence="1">
    <location>
        <begin position="23"/>
        <end position="107"/>
    </location>
</feature>
<organism evidence="2 3">
    <name type="scientific">Goodea atripinnis</name>
    <dbReference type="NCBI Taxonomy" id="208336"/>
    <lineage>
        <taxon>Eukaryota</taxon>
        <taxon>Metazoa</taxon>
        <taxon>Chordata</taxon>
        <taxon>Craniata</taxon>
        <taxon>Vertebrata</taxon>
        <taxon>Euteleostomi</taxon>
        <taxon>Actinopterygii</taxon>
        <taxon>Neopterygii</taxon>
        <taxon>Teleostei</taxon>
        <taxon>Neoteleostei</taxon>
        <taxon>Acanthomorphata</taxon>
        <taxon>Ovalentaria</taxon>
        <taxon>Atherinomorphae</taxon>
        <taxon>Cyprinodontiformes</taxon>
        <taxon>Goodeidae</taxon>
        <taxon>Goodea</taxon>
    </lineage>
</organism>
<dbReference type="EMBL" id="JAHRIO010000570">
    <property type="protein sequence ID" value="MEQ2158214.1"/>
    <property type="molecule type" value="Genomic_DNA"/>
</dbReference>
<dbReference type="Proteomes" id="UP001476798">
    <property type="component" value="Unassembled WGS sequence"/>
</dbReference>
<reference evidence="2 3" key="1">
    <citation type="submission" date="2021-06" db="EMBL/GenBank/DDBJ databases">
        <authorList>
            <person name="Palmer J.M."/>
        </authorList>
    </citation>
    <scope>NUCLEOTIDE SEQUENCE [LARGE SCALE GENOMIC DNA]</scope>
    <source>
        <strain evidence="2 3">GA_2019</strain>
        <tissue evidence="2">Muscle</tissue>
    </source>
</reference>
<name>A0ABV0MGJ3_9TELE</name>
<evidence type="ECO:0000256" key="1">
    <source>
        <dbReference type="SAM" id="SignalP"/>
    </source>
</evidence>
<feature type="signal peptide" evidence="1">
    <location>
        <begin position="1"/>
        <end position="22"/>
    </location>
</feature>
<comment type="caution">
    <text evidence="2">The sequence shown here is derived from an EMBL/GenBank/DDBJ whole genome shotgun (WGS) entry which is preliminary data.</text>
</comment>
<gene>
    <name evidence="2" type="ORF">GOODEAATRI_009930</name>
</gene>
<evidence type="ECO:0000313" key="2">
    <source>
        <dbReference type="EMBL" id="MEQ2158214.1"/>
    </source>
</evidence>
<evidence type="ECO:0000313" key="3">
    <source>
        <dbReference type="Proteomes" id="UP001476798"/>
    </source>
</evidence>
<evidence type="ECO:0008006" key="4">
    <source>
        <dbReference type="Google" id="ProtNLM"/>
    </source>
</evidence>
<keyword evidence="3" id="KW-1185">Reference proteome</keyword>
<sequence>MSFYFSSPVLLFLCFTSHPYTALPGFRNSVHKFLSLYHRVPAQSGNVCQSMKLDFVLFQVWKRGEKYNGLERFSRLYYFYHFLNVLHLSIHAFIHPPTHQFIQTSNY</sequence>
<accession>A0ABV0MGJ3</accession>
<protein>
    <recommendedName>
        <fullName evidence="4">Secreted protein</fullName>
    </recommendedName>
</protein>